<dbReference type="EMBL" id="KQ418168">
    <property type="protein sequence ID" value="KOF88561.1"/>
    <property type="molecule type" value="Genomic_DNA"/>
</dbReference>
<reference evidence="1" key="1">
    <citation type="submission" date="2015-07" db="EMBL/GenBank/DDBJ databases">
        <title>MeaNS - Measles Nucleotide Surveillance Program.</title>
        <authorList>
            <person name="Tran T."/>
            <person name="Druce J."/>
        </authorList>
    </citation>
    <scope>NUCLEOTIDE SEQUENCE</scope>
    <source>
        <strain evidence="1">UCB-OBI-ISO-001</strain>
        <tissue evidence="1">Gonad</tissue>
    </source>
</reference>
<protein>
    <submittedName>
        <fullName evidence="1">Uncharacterized protein</fullName>
    </submittedName>
</protein>
<name>A0A0L8HH54_OCTBM</name>
<proteinExistence type="predicted"/>
<evidence type="ECO:0000313" key="1">
    <source>
        <dbReference type="EMBL" id="KOF88561.1"/>
    </source>
</evidence>
<accession>A0A0L8HH54</accession>
<dbReference type="AlphaFoldDB" id="A0A0L8HH54"/>
<organism evidence="1">
    <name type="scientific">Octopus bimaculoides</name>
    <name type="common">California two-spotted octopus</name>
    <dbReference type="NCBI Taxonomy" id="37653"/>
    <lineage>
        <taxon>Eukaryota</taxon>
        <taxon>Metazoa</taxon>
        <taxon>Spiralia</taxon>
        <taxon>Lophotrochozoa</taxon>
        <taxon>Mollusca</taxon>
        <taxon>Cephalopoda</taxon>
        <taxon>Coleoidea</taxon>
        <taxon>Octopodiformes</taxon>
        <taxon>Octopoda</taxon>
        <taxon>Incirrata</taxon>
        <taxon>Octopodidae</taxon>
        <taxon>Octopus</taxon>
    </lineage>
</organism>
<sequence>MSVYQPLSLYLFVSSPSTSLCYIVIHINENSEGVIKGRLPLQSIQLCVAAATPVSADDQNRKG</sequence>
<gene>
    <name evidence="1" type="ORF">OCBIM_22014692mg</name>
</gene>